<sequence length="86" mass="9550">MSSQDHFHKSLVTHMLVQTQTEDDDKESKQQTPPPHTVACTLLQSLVHAPSESRARSLSLVHAPSESRARSLTLCTLGCQEEQRGQ</sequence>
<organism evidence="2 3">
    <name type="scientific">Muraenolepis orangiensis</name>
    <name type="common">Patagonian moray cod</name>
    <dbReference type="NCBI Taxonomy" id="630683"/>
    <lineage>
        <taxon>Eukaryota</taxon>
        <taxon>Metazoa</taxon>
        <taxon>Chordata</taxon>
        <taxon>Craniata</taxon>
        <taxon>Vertebrata</taxon>
        <taxon>Euteleostomi</taxon>
        <taxon>Actinopterygii</taxon>
        <taxon>Neopterygii</taxon>
        <taxon>Teleostei</taxon>
        <taxon>Neoteleostei</taxon>
        <taxon>Acanthomorphata</taxon>
        <taxon>Zeiogadaria</taxon>
        <taxon>Gadariae</taxon>
        <taxon>Gadiformes</taxon>
        <taxon>Muraenolepidoidei</taxon>
        <taxon>Muraenolepididae</taxon>
        <taxon>Muraenolepis</taxon>
    </lineage>
</organism>
<feature type="region of interest" description="Disordered" evidence="1">
    <location>
        <begin position="1"/>
        <end position="36"/>
    </location>
</feature>
<evidence type="ECO:0000313" key="2">
    <source>
        <dbReference type="EMBL" id="KAJ3611834.1"/>
    </source>
</evidence>
<reference evidence="2" key="1">
    <citation type="submission" date="2022-07" db="EMBL/GenBank/DDBJ databases">
        <title>Chromosome-level genome of Muraenolepis orangiensis.</title>
        <authorList>
            <person name="Kim J."/>
        </authorList>
    </citation>
    <scope>NUCLEOTIDE SEQUENCE</scope>
    <source>
        <strain evidence="2">KU_S4_2022</strain>
        <tissue evidence="2">Muscle</tissue>
    </source>
</reference>
<gene>
    <name evidence="2" type="ORF">NHX12_021847</name>
</gene>
<dbReference type="AlphaFoldDB" id="A0A9Q0EQV3"/>
<name>A0A9Q0EQV3_9TELE</name>
<evidence type="ECO:0000256" key="1">
    <source>
        <dbReference type="SAM" id="MobiDB-lite"/>
    </source>
</evidence>
<evidence type="ECO:0000313" key="3">
    <source>
        <dbReference type="Proteomes" id="UP001148018"/>
    </source>
</evidence>
<dbReference type="EMBL" id="JANIIK010000037">
    <property type="protein sequence ID" value="KAJ3611834.1"/>
    <property type="molecule type" value="Genomic_DNA"/>
</dbReference>
<proteinExistence type="predicted"/>
<dbReference type="Proteomes" id="UP001148018">
    <property type="component" value="Unassembled WGS sequence"/>
</dbReference>
<accession>A0A9Q0EQV3</accession>
<comment type="caution">
    <text evidence="2">The sequence shown here is derived from an EMBL/GenBank/DDBJ whole genome shotgun (WGS) entry which is preliminary data.</text>
</comment>
<keyword evidence="3" id="KW-1185">Reference proteome</keyword>
<protein>
    <submittedName>
        <fullName evidence="2">Uncharacterized protein</fullName>
    </submittedName>
</protein>